<reference evidence="2" key="1">
    <citation type="submission" date="2021-01" db="EMBL/GenBank/DDBJ databases">
        <authorList>
            <person name="Corre E."/>
            <person name="Pelletier E."/>
            <person name="Niang G."/>
            <person name="Scheremetjew M."/>
            <person name="Finn R."/>
            <person name="Kale V."/>
            <person name="Holt S."/>
            <person name="Cochrane G."/>
            <person name="Meng A."/>
            <person name="Brown T."/>
            <person name="Cohen L."/>
        </authorList>
    </citation>
    <scope>NUCLEOTIDE SEQUENCE</scope>
    <source>
        <strain evidence="2">CCMP 410</strain>
    </source>
</reference>
<dbReference type="AlphaFoldDB" id="A0A7S1Y6P4"/>
<keyword evidence="1" id="KW-0472">Membrane</keyword>
<sequence>MSKTDKVVYYDQTEASYCAMFINDLGNRETMTDGTNFAQQYLIHKGLKMFGDRGKAASMKELDQLDKRKCFEPIRVKDLSARERAKAQEALMFLCEKRDNTVKGRMVFNGKPTRQWLSKEDSASPTVSTEGLFITATIDAYEERDVLTADVPNAFIQTDVPPPKPGEDRITMKITGVLVDMLLELNPELYKDFVVYENGQKVLYVVVLKAIYGMLVASLLFYKKFRVDLEGVDFVFNDYDPCVANRMIRGKQQTVRFHVDDVMSSHVDPKVNDEFDKWLNKMYGGYGKVKCVRGKVHDYLGMILDFSETGIVIIDMRRFIRDMITGFPMVLGDKDVAETPAGDNLLKAGTGPLLDKEKREVFHSTTAKGLFVSKRGRPDILPTTSVLCTRVREPRESDWEKLVRLMKYLNNTKEDVVRLGVDDISFSHWFVDLSFAVHPDFKSHIGAVMPQGRGTTISISRKQKLNTRSSTVSEVVGVDDASVVHQDNQSAILLETNGRRSAGQRSRASNVRYFSVVYCNTDDMYGDYMTKPVQGEKFRKFKEFIMGRKPI</sequence>
<evidence type="ECO:0000313" key="2">
    <source>
        <dbReference type="EMBL" id="CAD9284974.1"/>
    </source>
</evidence>
<feature type="transmembrane region" description="Helical" evidence="1">
    <location>
        <begin position="202"/>
        <end position="222"/>
    </location>
</feature>
<keyword evidence="1" id="KW-1133">Transmembrane helix</keyword>
<accession>A0A7S1Y6P4</accession>
<evidence type="ECO:0000256" key="1">
    <source>
        <dbReference type="SAM" id="Phobius"/>
    </source>
</evidence>
<protein>
    <recommendedName>
        <fullName evidence="3">Reverse transcriptase Ty1/copia-type domain-containing protein</fullName>
    </recommendedName>
</protein>
<proteinExistence type="predicted"/>
<name>A0A7S1Y6P4_9STRA</name>
<organism evidence="2">
    <name type="scientific">Grammatophora oceanica</name>
    <dbReference type="NCBI Taxonomy" id="210454"/>
    <lineage>
        <taxon>Eukaryota</taxon>
        <taxon>Sar</taxon>
        <taxon>Stramenopiles</taxon>
        <taxon>Ochrophyta</taxon>
        <taxon>Bacillariophyta</taxon>
        <taxon>Fragilariophyceae</taxon>
        <taxon>Fragilariophycidae</taxon>
        <taxon>Rhabdonematales</taxon>
        <taxon>Grammatophoraceae</taxon>
        <taxon>Grammatophora</taxon>
    </lineage>
</organism>
<keyword evidence="1" id="KW-0812">Transmembrane</keyword>
<gene>
    <name evidence="2" type="ORF">GOCE00092_LOCUS13886</name>
</gene>
<dbReference type="EMBL" id="HBGK01026840">
    <property type="protein sequence ID" value="CAD9284974.1"/>
    <property type="molecule type" value="Transcribed_RNA"/>
</dbReference>
<evidence type="ECO:0008006" key="3">
    <source>
        <dbReference type="Google" id="ProtNLM"/>
    </source>
</evidence>